<dbReference type="GO" id="GO:0046872">
    <property type="term" value="F:metal ion binding"/>
    <property type="evidence" value="ECO:0007669"/>
    <property type="project" value="UniProtKB-KW"/>
</dbReference>
<dbReference type="SUPFAM" id="SSF46548">
    <property type="entry name" value="alpha-helical ferredoxin"/>
    <property type="match status" value="1"/>
</dbReference>
<dbReference type="PROSITE" id="PS00198">
    <property type="entry name" value="4FE4S_FER_1"/>
    <property type="match status" value="1"/>
</dbReference>
<keyword evidence="2" id="KW-0004">4Fe-4S</keyword>
<dbReference type="SUPFAM" id="SSF100950">
    <property type="entry name" value="NagB/RpiA/CoA transferase-like"/>
    <property type="match status" value="1"/>
</dbReference>
<dbReference type="InterPro" id="IPR017896">
    <property type="entry name" value="4Fe4S_Fe-S-bd"/>
</dbReference>
<dbReference type="GO" id="GO:0051539">
    <property type="term" value="F:4 iron, 4 sulfur cluster binding"/>
    <property type="evidence" value="ECO:0007669"/>
    <property type="project" value="UniProtKB-KW"/>
</dbReference>
<dbReference type="GO" id="GO:0006089">
    <property type="term" value="P:lactate metabolic process"/>
    <property type="evidence" value="ECO:0007669"/>
    <property type="project" value="InterPro"/>
</dbReference>
<keyword evidence="1" id="KW-0813">Transport</keyword>
<protein>
    <submittedName>
        <fullName evidence="9">L-lactate dehydrogenase complex protein LldF</fullName>
    </submittedName>
</protein>
<dbReference type="AlphaFoldDB" id="A0A9X0QBF9"/>
<dbReference type="InterPro" id="IPR009051">
    <property type="entry name" value="Helical_ferredxn"/>
</dbReference>
<keyword evidence="4" id="KW-0677">Repeat</keyword>
<evidence type="ECO:0000256" key="4">
    <source>
        <dbReference type="ARBA" id="ARBA00022737"/>
    </source>
</evidence>
<reference evidence="9 10" key="1">
    <citation type="submission" date="2020-08" db="EMBL/GenBank/DDBJ databases">
        <title>Genomic Encyclopedia of Type Strains, Phase IV (KMG-V): Genome sequencing to study the core and pangenomes of soil and plant-associated prokaryotes.</title>
        <authorList>
            <person name="Whitman W."/>
        </authorList>
    </citation>
    <scope>NUCLEOTIDE SEQUENCE [LARGE SCALE GENOMIC DNA]</scope>
    <source>
        <strain evidence="9 10">X5P2</strain>
    </source>
</reference>
<organism evidence="9 10">
    <name type="scientific">Tunturiibacter gelidiferens</name>
    <dbReference type="NCBI Taxonomy" id="3069689"/>
    <lineage>
        <taxon>Bacteria</taxon>
        <taxon>Pseudomonadati</taxon>
        <taxon>Acidobacteriota</taxon>
        <taxon>Terriglobia</taxon>
        <taxon>Terriglobales</taxon>
        <taxon>Acidobacteriaceae</taxon>
        <taxon>Tunturiibacter</taxon>
    </lineage>
</organism>
<keyword evidence="6" id="KW-0408">Iron</keyword>
<dbReference type="InterPro" id="IPR004452">
    <property type="entry name" value="LutB/LldF"/>
</dbReference>
<sequence length="466" mass="52215">MSNTKKADPAAAAELFILRDQVHEPMHDRFLWATMQRRDAQAAAIPEWEELRELASKIKEHTLTHLDHYLEEFEANATKRGAHIHWAIDAAEHNTIVHSILESHGVKELIKSKSMLQEECQMTPFLQNRGIKVIESDLGERIQQLDGQPPSHIVFPSIHKTRRDVAQLFARKIGTDPNNDDPHFLTEVMRNNARPRFLAAGAGMTGGNFAIAETGTFMVCTNEGNADIGASVPPLHIASIGIEKLVPRVEDMGVFLRLLARSAEGEPLTQYSSHFTGPRKGGELHIVLVDNGRSRRLGMPDFWHSLKCIRCGACMNTCPVYRRSGGLAYGATYSGPIGVILDPTFDEFKYSELPFHSTLCGSCTDVCPVKIDISDQIFKWRRVMAKKGYLPLVKRLAFAAAGRAFGHPEEFRLMEEAGGPALGYAPDFLLYNHSLNPWGRDRQLPQPAKKTFREWYLANRSEHGND</sequence>
<dbReference type="Gene3D" id="1.10.1060.10">
    <property type="entry name" value="Alpha-helical ferredoxin"/>
    <property type="match status" value="1"/>
</dbReference>
<dbReference type="InterPro" id="IPR017900">
    <property type="entry name" value="4Fe4S_Fe_S_CS"/>
</dbReference>
<proteinExistence type="predicted"/>
<dbReference type="PANTHER" id="PTHR47153">
    <property type="entry name" value="LACTATE UTILIZATION PROTEIN B"/>
    <property type="match status" value="1"/>
</dbReference>
<name>A0A9X0QBF9_9BACT</name>
<accession>A0A9X0QBF9</accession>
<dbReference type="PANTHER" id="PTHR47153:SF2">
    <property type="entry name" value="LACTATE UTILIZATION PROTEIN B"/>
    <property type="match status" value="1"/>
</dbReference>
<dbReference type="InterPro" id="IPR003741">
    <property type="entry name" value="LUD_dom"/>
</dbReference>
<gene>
    <name evidence="9" type="ORF">HDF14_001071</name>
</gene>
<keyword evidence="10" id="KW-1185">Reference proteome</keyword>
<keyword evidence="5" id="KW-0249">Electron transport</keyword>
<evidence type="ECO:0000256" key="5">
    <source>
        <dbReference type="ARBA" id="ARBA00022982"/>
    </source>
</evidence>
<dbReference type="EMBL" id="JACHEB010000002">
    <property type="protein sequence ID" value="MBB5327466.1"/>
    <property type="molecule type" value="Genomic_DNA"/>
</dbReference>
<evidence type="ECO:0000256" key="1">
    <source>
        <dbReference type="ARBA" id="ARBA00022448"/>
    </source>
</evidence>
<keyword evidence="7" id="KW-0411">Iron-sulfur</keyword>
<evidence type="ECO:0000256" key="3">
    <source>
        <dbReference type="ARBA" id="ARBA00022723"/>
    </source>
</evidence>
<dbReference type="InterPro" id="IPR024185">
    <property type="entry name" value="FTHF_cligase-like_sf"/>
</dbReference>
<dbReference type="Proteomes" id="UP000535182">
    <property type="component" value="Unassembled WGS sequence"/>
</dbReference>
<dbReference type="Gene3D" id="3.40.50.10420">
    <property type="entry name" value="NagB/RpiA/CoA transferase-like"/>
    <property type="match status" value="1"/>
</dbReference>
<dbReference type="RefSeq" id="WP_183974180.1">
    <property type="nucleotide sequence ID" value="NZ_JACHEB010000002.1"/>
</dbReference>
<evidence type="ECO:0000313" key="10">
    <source>
        <dbReference type="Proteomes" id="UP000535182"/>
    </source>
</evidence>
<dbReference type="PROSITE" id="PS51379">
    <property type="entry name" value="4FE4S_FER_2"/>
    <property type="match status" value="1"/>
</dbReference>
<evidence type="ECO:0000256" key="7">
    <source>
        <dbReference type="ARBA" id="ARBA00023014"/>
    </source>
</evidence>
<evidence type="ECO:0000256" key="6">
    <source>
        <dbReference type="ARBA" id="ARBA00023004"/>
    </source>
</evidence>
<evidence type="ECO:0000259" key="8">
    <source>
        <dbReference type="PROSITE" id="PS51379"/>
    </source>
</evidence>
<dbReference type="InterPro" id="IPR037171">
    <property type="entry name" value="NagB/RpiA_transferase-like"/>
</dbReference>
<evidence type="ECO:0000256" key="2">
    <source>
        <dbReference type="ARBA" id="ARBA00022485"/>
    </source>
</evidence>
<evidence type="ECO:0000313" key="9">
    <source>
        <dbReference type="EMBL" id="MBB5327466.1"/>
    </source>
</evidence>
<keyword evidence="3" id="KW-0479">Metal-binding</keyword>
<feature type="domain" description="4Fe-4S ferredoxin-type" evidence="8">
    <location>
        <begin position="298"/>
        <end position="320"/>
    </location>
</feature>
<dbReference type="Pfam" id="PF13183">
    <property type="entry name" value="Fer4_8"/>
    <property type="match status" value="1"/>
</dbReference>
<comment type="caution">
    <text evidence="9">The sequence shown here is derived from an EMBL/GenBank/DDBJ whole genome shotgun (WGS) entry which is preliminary data.</text>
</comment>
<dbReference type="Pfam" id="PF02589">
    <property type="entry name" value="LUD_dom"/>
    <property type="match status" value="1"/>
</dbReference>